<dbReference type="Proteomes" id="UP000466442">
    <property type="component" value="Unassembled WGS sequence"/>
</dbReference>
<dbReference type="InterPro" id="IPR014710">
    <property type="entry name" value="RmlC-like_jellyroll"/>
</dbReference>
<keyword evidence="8 11" id="KW-0408">Iron</keyword>
<evidence type="ECO:0000313" key="13">
    <source>
        <dbReference type="Proteomes" id="UP000466442"/>
    </source>
</evidence>
<dbReference type="InterPro" id="IPR027496">
    <property type="entry name" value="ARD_euk"/>
</dbReference>
<evidence type="ECO:0000256" key="6">
    <source>
        <dbReference type="ARBA" id="ARBA00022964"/>
    </source>
</evidence>
<dbReference type="GO" id="GO:0005634">
    <property type="term" value="C:nucleus"/>
    <property type="evidence" value="ECO:0007669"/>
    <property type="project" value="UniProtKB-SubCell"/>
</dbReference>
<reference evidence="12" key="1">
    <citation type="journal article" date="2021" name="Mol. Ecol. Resour.">
        <title>Apolygus lucorum genome provides insights into omnivorousness and mesophyll feeding.</title>
        <authorList>
            <person name="Liu Y."/>
            <person name="Liu H."/>
            <person name="Wang H."/>
            <person name="Huang T."/>
            <person name="Liu B."/>
            <person name="Yang B."/>
            <person name="Yin L."/>
            <person name="Li B."/>
            <person name="Zhang Y."/>
            <person name="Zhang S."/>
            <person name="Jiang F."/>
            <person name="Zhang X."/>
            <person name="Ren Y."/>
            <person name="Wang B."/>
            <person name="Wang S."/>
            <person name="Lu Y."/>
            <person name="Wu K."/>
            <person name="Fan W."/>
            <person name="Wang G."/>
        </authorList>
    </citation>
    <scope>NUCLEOTIDE SEQUENCE</scope>
    <source>
        <strain evidence="12">12Hb</strain>
    </source>
</reference>
<dbReference type="HAMAP" id="MF_03154">
    <property type="entry name" value="Salvage_MtnD_euk"/>
    <property type="match status" value="1"/>
</dbReference>
<feature type="binding site" evidence="11">
    <location>
        <position position="108"/>
    </location>
    <ligand>
        <name>Ni(2+)</name>
        <dbReference type="ChEBI" id="CHEBI:49786"/>
        <note>for nickel-dependent acireductone dioxygenase activity</note>
    </ligand>
</feature>
<dbReference type="GO" id="GO:0005737">
    <property type="term" value="C:cytoplasm"/>
    <property type="evidence" value="ECO:0007669"/>
    <property type="project" value="UniProtKB-SubCell"/>
</dbReference>
<organism evidence="12 13">
    <name type="scientific">Apolygus lucorum</name>
    <name type="common">Small green plant bug</name>
    <name type="synonym">Lygocoris lucorum</name>
    <dbReference type="NCBI Taxonomy" id="248454"/>
    <lineage>
        <taxon>Eukaryota</taxon>
        <taxon>Metazoa</taxon>
        <taxon>Ecdysozoa</taxon>
        <taxon>Arthropoda</taxon>
        <taxon>Hexapoda</taxon>
        <taxon>Insecta</taxon>
        <taxon>Pterygota</taxon>
        <taxon>Neoptera</taxon>
        <taxon>Paraneoptera</taxon>
        <taxon>Hemiptera</taxon>
        <taxon>Heteroptera</taxon>
        <taxon>Panheteroptera</taxon>
        <taxon>Cimicomorpha</taxon>
        <taxon>Miridae</taxon>
        <taxon>Mirini</taxon>
        <taxon>Apolygus</taxon>
    </lineage>
</organism>
<keyword evidence="3 11" id="KW-0533">Nickel</keyword>
<evidence type="ECO:0000256" key="1">
    <source>
        <dbReference type="ARBA" id="ARBA00000428"/>
    </source>
</evidence>
<dbReference type="EC" id="1.13.11.54" evidence="11"/>
<feature type="binding site" evidence="11">
    <location>
        <position position="106"/>
    </location>
    <ligand>
        <name>Ni(2+)</name>
        <dbReference type="ChEBI" id="CHEBI:49786"/>
        <note>for nickel-dependent acireductone dioxygenase activity</note>
    </ligand>
</feature>
<evidence type="ECO:0000256" key="4">
    <source>
        <dbReference type="ARBA" id="ARBA00022605"/>
    </source>
</evidence>
<proteinExistence type="inferred from homology"/>
<sequence length="197" mass="22659">MCVPLGPVVTYFVIIIVNTVSDMTAAKLTERVFGREEIFVLRLPKTEPSVTKDGESLIEDIGNLANNEQLSMLMKKRGYTYEDLITCSKECLPNYEEKIKSFFAEHLHTDEEIRLVLEGSGYFDVRDPTDQWIRIQVTPGDLLIIPAGIYHRFTLDTKDFIRAKRFFVGEPVWTPYNRPADDMACRKAYVERLQLAS</sequence>
<dbReference type="PANTHER" id="PTHR23418">
    <property type="entry name" value="ACIREDUCTONE DIOXYGENASE"/>
    <property type="match status" value="1"/>
</dbReference>
<dbReference type="EMBL" id="WIXP02000006">
    <property type="protein sequence ID" value="KAF6209283.1"/>
    <property type="molecule type" value="Genomic_DNA"/>
</dbReference>
<keyword evidence="5 11" id="KW-0479">Metal-binding</keyword>
<dbReference type="GO" id="GO:0005506">
    <property type="term" value="F:iron ion binding"/>
    <property type="evidence" value="ECO:0007669"/>
    <property type="project" value="UniProtKB-UniRule"/>
</dbReference>
<comment type="catalytic activity">
    <reaction evidence="1 11">
        <text>1,2-dihydroxy-5-(methylsulfanyl)pent-1-en-3-one + O2 = 4-methylsulfanyl-2-oxobutanoate + formate + 2 H(+)</text>
        <dbReference type="Rhea" id="RHEA:24504"/>
        <dbReference type="ChEBI" id="CHEBI:15378"/>
        <dbReference type="ChEBI" id="CHEBI:15379"/>
        <dbReference type="ChEBI" id="CHEBI:15740"/>
        <dbReference type="ChEBI" id="CHEBI:16723"/>
        <dbReference type="ChEBI" id="CHEBI:49252"/>
        <dbReference type="EC" id="1.13.11.54"/>
    </reaction>
</comment>
<comment type="function">
    <text evidence="11">Catalyzes 2 different reactions between oxygen and the acireductone 1,2-dihydroxy-3-keto-5-methylthiopentene (DHK-MTPene) depending upon the metal bound in the active site. Fe-containing acireductone dioxygenase (Fe-ARD) produces formate and 2-keto-4-methylthiobutyrate (KMTB), the alpha-ketoacid precursor of methionine in the methionine recycle pathway. Ni-containing acireductone dioxygenase (Ni-ARD) produces methylthiopropionate, carbon monoxide and formate, and does not lie on the methionine recycle pathway.</text>
</comment>
<name>A0A8S9XJW9_APOLU</name>
<feature type="binding site" evidence="11">
    <location>
        <position position="151"/>
    </location>
    <ligand>
        <name>Ni(2+)</name>
        <dbReference type="ChEBI" id="CHEBI:49786"/>
        <note>for nickel-dependent acireductone dioxygenase activity</note>
    </ligand>
</feature>
<comment type="cofactor">
    <cofactor evidence="11">
        <name>Fe(2+)</name>
        <dbReference type="ChEBI" id="CHEBI:29033"/>
    </cofactor>
    <cofactor evidence="11">
        <name>Ni(2+)</name>
        <dbReference type="ChEBI" id="CHEBI:49786"/>
    </cofactor>
    <text evidence="11">Binds either 1 Fe or Ni cation per monomer. Iron-binding promotes an acireductone dioxygenase reaction producing 2-keto-4-methylthiobutyrate, while nickel-binding promotes an acireductone dioxygenase reaction producing 3-(methylsulfanyl)propanoate.</text>
</comment>
<keyword evidence="4 11" id="KW-0028">Amino-acid biosynthesis</keyword>
<feature type="binding site" evidence="11">
    <location>
        <position position="151"/>
    </location>
    <ligand>
        <name>Fe(2+)</name>
        <dbReference type="ChEBI" id="CHEBI:29033"/>
        <note>for iron-dependent acireductone dioxygenase activity</note>
    </ligand>
</feature>
<dbReference type="Gene3D" id="2.60.120.10">
    <property type="entry name" value="Jelly Rolls"/>
    <property type="match status" value="1"/>
</dbReference>
<dbReference type="InterPro" id="IPR004313">
    <property type="entry name" value="ARD"/>
</dbReference>
<dbReference type="FunFam" id="2.60.120.10:FF:000099">
    <property type="entry name" value="1,2-dihydroxy-3-keto-5-methylthiopentene dioxygenase"/>
    <property type="match status" value="1"/>
</dbReference>
<comment type="similarity">
    <text evidence="11">Belongs to the acireductone dioxygenase (ARD) family.</text>
</comment>
<dbReference type="Pfam" id="PF03079">
    <property type="entry name" value="ARD"/>
    <property type="match status" value="1"/>
</dbReference>
<feature type="binding site" evidence="11">
    <location>
        <position position="108"/>
    </location>
    <ligand>
        <name>Fe(2+)</name>
        <dbReference type="ChEBI" id="CHEBI:29033"/>
        <note>for iron-dependent acireductone dioxygenase activity</note>
    </ligand>
</feature>
<dbReference type="EC" id="1.13.11.53" evidence="11"/>
<dbReference type="GO" id="GO:0010308">
    <property type="term" value="F:acireductone dioxygenase (Ni2+-requiring) activity"/>
    <property type="evidence" value="ECO:0007669"/>
    <property type="project" value="UniProtKB-UniRule"/>
</dbReference>
<evidence type="ECO:0000256" key="2">
    <source>
        <dbReference type="ARBA" id="ARBA00022490"/>
    </source>
</evidence>
<dbReference type="OrthoDB" id="1867259at2759"/>
<feature type="binding site" evidence="11">
    <location>
        <position position="106"/>
    </location>
    <ligand>
        <name>Fe(2+)</name>
        <dbReference type="ChEBI" id="CHEBI:29033"/>
        <note>for iron-dependent acireductone dioxygenase activity</note>
    </ligand>
</feature>
<evidence type="ECO:0000313" key="12">
    <source>
        <dbReference type="EMBL" id="KAF6209283.1"/>
    </source>
</evidence>
<dbReference type="PANTHER" id="PTHR23418:SF0">
    <property type="entry name" value="ACIREDUCTONE DIOXYGENASE"/>
    <property type="match status" value="1"/>
</dbReference>
<keyword evidence="7 11" id="KW-0560">Oxidoreductase</keyword>
<keyword evidence="6 11" id="KW-0223">Dioxygenase</keyword>
<feature type="binding site" evidence="11">
    <location>
        <position position="112"/>
    </location>
    <ligand>
        <name>Ni(2+)</name>
        <dbReference type="ChEBI" id="CHEBI:49786"/>
        <note>for nickel-dependent acireductone dioxygenase activity</note>
    </ligand>
</feature>
<keyword evidence="9 11" id="KW-0486">Methionine biosynthesis</keyword>
<keyword evidence="10 11" id="KW-0539">Nucleus</keyword>
<accession>A0A8S9XJW9</accession>
<evidence type="ECO:0000256" key="9">
    <source>
        <dbReference type="ARBA" id="ARBA00023167"/>
    </source>
</evidence>
<dbReference type="SUPFAM" id="SSF51182">
    <property type="entry name" value="RmlC-like cupins"/>
    <property type="match status" value="1"/>
</dbReference>
<evidence type="ECO:0000256" key="10">
    <source>
        <dbReference type="ARBA" id="ARBA00023242"/>
    </source>
</evidence>
<protein>
    <recommendedName>
        <fullName evidence="11">Acireductone dioxygenase</fullName>
    </recommendedName>
    <alternativeName>
        <fullName evidence="11">Acireductone dioxygenase (Fe(2+)-requiring)</fullName>
        <shortName evidence="11">ARD'</shortName>
        <shortName evidence="11">Fe-ARD</shortName>
        <ecNumber evidence="11">1.13.11.54</ecNumber>
    </alternativeName>
    <alternativeName>
        <fullName evidence="11">Acireductone dioxygenase (Ni(2+)-requiring)</fullName>
        <shortName evidence="11">ARD</shortName>
        <shortName evidence="11">Ni-ARD</shortName>
        <ecNumber evidence="11">1.13.11.53</ecNumber>
    </alternativeName>
</protein>
<gene>
    <name evidence="12" type="ORF">GE061_015028</name>
</gene>
<evidence type="ECO:0000256" key="8">
    <source>
        <dbReference type="ARBA" id="ARBA00023004"/>
    </source>
</evidence>
<evidence type="ECO:0000256" key="7">
    <source>
        <dbReference type="ARBA" id="ARBA00023002"/>
    </source>
</evidence>
<dbReference type="GO" id="GO:0016151">
    <property type="term" value="F:nickel cation binding"/>
    <property type="evidence" value="ECO:0007669"/>
    <property type="project" value="UniProtKB-UniRule"/>
</dbReference>
<dbReference type="AlphaFoldDB" id="A0A8S9XJW9"/>
<keyword evidence="13" id="KW-1185">Reference proteome</keyword>
<evidence type="ECO:0000256" key="3">
    <source>
        <dbReference type="ARBA" id="ARBA00022596"/>
    </source>
</evidence>
<comment type="pathway">
    <text evidence="11">Amino-acid biosynthesis; L-methionine biosynthesis via salvage pathway; L-methionine from S-methyl-5-thio-alpha-D-ribose 1-phosphate: step 5/6.</text>
</comment>
<dbReference type="GO" id="GO:0019509">
    <property type="term" value="P:L-methionine salvage from methylthioadenosine"/>
    <property type="evidence" value="ECO:0007669"/>
    <property type="project" value="UniProtKB-UniRule"/>
</dbReference>
<comment type="catalytic activity">
    <reaction evidence="11">
        <text>1,2-dihydroxy-5-(methylsulfanyl)pent-1-en-3-one + O2 = 3-(methylsulfanyl)propanoate + CO + formate + 2 H(+)</text>
        <dbReference type="Rhea" id="RHEA:14161"/>
        <dbReference type="ChEBI" id="CHEBI:15378"/>
        <dbReference type="ChEBI" id="CHEBI:15379"/>
        <dbReference type="ChEBI" id="CHEBI:15740"/>
        <dbReference type="ChEBI" id="CHEBI:17245"/>
        <dbReference type="ChEBI" id="CHEBI:49016"/>
        <dbReference type="ChEBI" id="CHEBI:49252"/>
        <dbReference type="EC" id="1.13.11.53"/>
    </reaction>
</comment>
<evidence type="ECO:0000256" key="11">
    <source>
        <dbReference type="HAMAP-Rule" id="MF_03154"/>
    </source>
</evidence>
<evidence type="ECO:0000256" key="5">
    <source>
        <dbReference type="ARBA" id="ARBA00022723"/>
    </source>
</evidence>
<feature type="binding site" evidence="11">
    <location>
        <position position="112"/>
    </location>
    <ligand>
        <name>Fe(2+)</name>
        <dbReference type="ChEBI" id="CHEBI:29033"/>
        <note>for iron-dependent acireductone dioxygenase activity</note>
    </ligand>
</feature>
<keyword evidence="2 11" id="KW-0963">Cytoplasm</keyword>
<comment type="subcellular location">
    <subcellularLocation>
        <location evidence="11">Cytoplasm</location>
    </subcellularLocation>
    <subcellularLocation>
        <location evidence="11">Nucleus</location>
    </subcellularLocation>
</comment>
<comment type="caution">
    <text evidence="12">The sequence shown here is derived from an EMBL/GenBank/DDBJ whole genome shotgun (WGS) entry which is preliminary data.</text>
</comment>
<dbReference type="GO" id="GO:0010309">
    <property type="term" value="F:acireductone dioxygenase [iron(II)-requiring] activity"/>
    <property type="evidence" value="ECO:0007669"/>
    <property type="project" value="UniProtKB-UniRule"/>
</dbReference>
<dbReference type="CDD" id="cd02232">
    <property type="entry name" value="cupin_ARD"/>
    <property type="match status" value="1"/>
</dbReference>
<dbReference type="InterPro" id="IPR011051">
    <property type="entry name" value="RmlC_Cupin_sf"/>
</dbReference>